<evidence type="ECO:0000313" key="3">
    <source>
        <dbReference type="EMBL" id="MBS2548231.1"/>
    </source>
</evidence>
<evidence type="ECO:0000256" key="1">
    <source>
        <dbReference type="SAM" id="MobiDB-lite"/>
    </source>
</evidence>
<comment type="caution">
    <text evidence="3">The sequence shown here is derived from an EMBL/GenBank/DDBJ whole genome shotgun (WGS) entry which is preliminary data.</text>
</comment>
<proteinExistence type="predicted"/>
<feature type="compositionally biased region" description="Pro residues" evidence="1">
    <location>
        <begin position="10"/>
        <end position="25"/>
    </location>
</feature>
<keyword evidence="4" id="KW-1185">Reference proteome</keyword>
<organism evidence="3 4">
    <name type="scientific">Catenulispora pinistramenti</name>
    <dbReference type="NCBI Taxonomy" id="2705254"/>
    <lineage>
        <taxon>Bacteria</taxon>
        <taxon>Bacillati</taxon>
        <taxon>Actinomycetota</taxon>
        <taxon>Actinomycetes</taxon>
        <taxon>Catenulisporales</taxon>
        <taxon>Catenulisporaceae</taxon>
        <taxon>Catenulispora</taxon>
    </lineage>
</organism>
<keyword evidence="2" id="KW-0812">Transmembrane</keyword>
<dbReference type="EMBL" id="JAAFYZ010000044">
    <property type="protein sequence ID" value="MBS2548231.1"/>
    <property type="molecule type" value="Genomic_DNA"/>
</dbReference>
<dbReference type="Proteomes" id="UP000730482">
    <property type="component" value="Unassembled WGS sequence"/>
</dbReference>
<gene>
    <name evidence="3" type="ORF">KGQ19_15300</name>
</gene>
<dbReference type="InterPro" id="IPR043857">
    <property type="entry name" value="DUF5819"/>
</dbReference>
<reference evidence="3 4" key="1">
    <citation type="submission" date="2020-02" db="EMBL/GenBank/DDBJ databases">
        <title>Acidophilic actinobacteria isolated from forest soil.</title>
        <authorList>
            <person name="Golinska P."/>
        </authorList>
    </citation>
    <scope>NUCLEOTIDE SEQUENCE [LARGE SCALE GENOMIC DNA]</scope>
    <source>
        <strain evidence="3 4">NL8</strain>
    </source>
</reference>
<accession>A0ABS5KQ96</accession>
<keyword evidence="2" id="KW-0472">Membrane</keyword>
<keyword evidence="2" id="KW-1133">Transmembrane helix</keyword>
<feature type="region of interest" description="Disordered" evidence="1">
    <location>
        <begin position="1"/>
        <end position="25"/>
    </location>
</feature>
<evidence type="ECO:0000256" key="2">
    <source>
        <dbReference type="SAM" id="Phobius"/>
    </source>
</evidence>
<name>A0ABS5KQ96_9ACTN</name>
<feature type="transmembrane region" description="Helical" evidence="2">
    <location>
        <begin position="28"/>
        <end position="47"/>
    </location>
</feature>
<dbReference type="Pfam" id="PF19136">
    <property type="entry name" value="DUF5819"/>
    <property type="match status" value="1"/>
</dbReference>
<evidence type="ECO:0000313" key="4">
    <source>
        <dbReference type="Proteomes" id="UP000730482"/>
    </source>
</evidence>
<protein>
    <submittedName>
        <fullName evidence="3">Uncharacterized protein</fullName>
    </submittedName>
</protein>
<dbReference type="RefSeq" id="WP_212009803.1">
    <property type="nucleotide sequence ID" value="NZ_JAAFYZ010000044.1"/>
</dbReference>
<sequence>MSEPIEEPAAPIPEPPQQEPRPQTPRPWWSRAVLGVAVLGISLLAMYHLTITFLTNSPTNTVSTKFATPIAKWVYPWFEQNWRLFAPNPMSQNFTIEARVSTDCYSSVTPWYNLSQMDYDTILHNPFPGHTEQNELRRAWTDGYAATHDDNDVPTSDRGDMMRQYLVNIALERIKPRSAEDGVAPNKIENIEFRVTTTDIAPAETPNQVQQPSVHIIPWRQVSADVVSYGCPNGSVAP</sequence>